<reference evidence="9 10" key="1">
    <citation type="journal article" date="2009" name="Science">
        <title>Green evolution and dynamic adaptations revealed by genomes of the marine picoeukaryotes Micromonas.</title>
        <authorList>
            <person name="Worden A.Z."/>
            <person name="Lee J.H."/>
            <person name="Mock T."/>
            <person name="Rouze P."/>
            <person name="Simmons M.P."/>
            <person name="Aerts A.L."/>
            <person name="Allen A.E."/>
            <person name="Cuvelier M.L."/>
            <person name="Derelle E."/>
            <person name="Everett M.V."/>
            <person name="Foulon E."/>
            <person name="Grimwood J."/>
            <person name="Gundlach H."/>
            <person name="Henrissat B."/>
            <person name="Napoli C."/>
            <person name="McDonald S.M."/>
            <person name="Parker M.S."/>
            <person name="Rombauts S."/>
            <person name="Salamov A."/>
            <person name="Von Dassow P."/>
            <person name="Badger J.H."/>
            <person name="Coutinho P.M."/>
            <person name="Demir E."/>
            <person name="Dubchak I."/>
            <person name="Gentemann C."/>
            <person name="Eikrem W."/>
            <person name="Gready J.E."/>
            <person name="John U."/>
            <person name="Lanier W."/>
            <person name="Lindquist E.A."/>
            <person name="Lucas S."/>
            <person name="Mayer K.F."/>
            <person name="Moreau H."/>
            <person name="Not F."/>
            <person name="Otillar R."/>
            <person name="Panaud O."/>
            <person name="Pangilinan J."/>
            <person name="Paulsen I."/>
            <person name="Piegu B."/>
            <person name="Poliakov A."/>
            <person name="Robbens S."/>
            <person name="Schmutz J."/>
            <person name="Toulza E."/>
            <person name="Wyss T."/>
            <person name="Zelensky A."/>
            <person name="Zhou K."/>
            <person name="Armbrust E.V."/>
            <person name="Bhattacharya D."/>
            <person name="Goodenough U.W."/>
            <person name="Van de Peer Y."/>
            <person name="Grigoriev I.V."/>
        </authorList>
    </citation>
    <scope>NUCLEOTIDE SEQUENCE [LARGE SCALE GENOMIC DNA]</scope>
    <source>
        <strain evidence="9 10">CCMP1545</strain>
    </source>
</reference>
<proteinExistence type="inferred from homology"/>
<dbReference type="PANTHER" id="PTHR15362">
    <property type="entry name" value="PHOSPHATIDYLINOSITOL SYNTHASE"/>
    <property type="match status" value="1"/>
</dbReference>
<dbReference type="GeneID" id="9684831"/>
<name>C1MTW6_MICPC</name>
<evidence type="ECO:0000256" key="8">
    <source>
        <dbReference type="RuleBase" id="RU003750"/>
    </source>
</evidence>
<gene>
    <name evidence="9" type="ORF">MICPUCDRAFT_11360</name>
</gene>
<evidence type="ECO:0000256" key="5">
    <source>
        <dbReference type="ARBA" id="ARBA00023098"/>
    </source>
</evidence>
<keyword evidence="6" id="KW-0472">Membrane</keyword>
<dbReference type="eggNOG" id="KOG3240">
    <property type="taxonomic scope" value="Eukaryota"/>
</dbReference>
<dbReference type="GO" id="GO:0016020">
    <property type="term" value="C:membrane"/>
    <property type="evidence" value="ECO:0007669"/>
    <property type="project" value="UniProtKB-SubCell"/>
</dbReference>
<feature type="non-terminal residue" evidence="9">
    <location>
        <position position="1"/>
    </location>
</feature>
<protein>
    <submittedName>
        <fullName evidence="9">Predicted protein</fullName>
    </submittedName>
</protein>
<dbReference type="GO" id="GO:0003881">
    <property type="term" value="F:CDP-diacylglycerol-inositol 3-phosphatidyltransferase activity"/>
    <property type="evidence" value="ECO:0007669"/>
    <property type="project" value="TreeGrafter"/>
</dbReference>
<comment type="subcellular location">
    <subcellularLocation>
        <location evidence="1">Membrane</location>
        <topology evidence="1">Multi-pass membrane protein</topology>
    </subcellularLocation>
</comment>
<dbReference type="RefSeq" id="XP_003059391.1">
    <property type="nucleotide sequence ID" value="XM_003059345.1"/>
</dbReference>
<dbReference type="GO" id="GO:0006661">
    <property type="term" value="P:phosphatidylinositol biosynthetic process"/>
    <property type="evidence" value="ECO:0007669"/>
    <property type="project" value="TreeGrafter"/>
</dbReference>
<dbReference type="STRING" id="564608.C1MTW6"/>
<dbReference type="InterPro" id="IPR000462">
    <property type="entry name" value="CDP-OH_P_trans"/>
</dbReference>
<dbReference type="PANTHER" id="PTHR15362:SF4">
    <property type="entry name" value="CDP-DIACYLGLYCEROL--INOSITOL 3-PHOSPHATIDYLTRANSFERASE"/>
    <property type="match status" value="1"/>
</dbReference>
<dbReference type="Gene3D" id="1.20.120.1760">
    <property type="match status" value="1"/>
</dbReference>
<dbReference type="Proteomes" id="UP000001876">
    <property type="component" value="Unassembled WGS sequence"/>
</dbReference>
<evidence type="ECO:0000256" key="1">
    <source>
        <dbReference type="ARBA" id="ARBA00004141"/>
    </source>
</evidence>
<dbReference type="InterPro" id="IPR048254">
    <property type="entry name" value="CDP_ALCOHOL_P_TRANSF_CS"/>
</dbReference>
<evidence type="ECO:0000256" key="4">
    <source>
        <dbReference type="ARBA" id="ARBA00022989"/>
    </source>
</evidence>
<comment type="similarity">
    <text evidence="8">Belongs to the CDP-alcohol phosphatidyltransferase class-I family.</text>
</comment>
<feature type="non-terminal residue" evidence="9">
    <location>
        <position position="188"/>
    </location>
</feature>
<dbReference type="OrthoDB" id="10251079at2759"/>
<keyword evidence="3" id="KW-0812">Transmembrane</keyword>
<dbReference type="AlphaFoldDB" id="C1MTW6"/>
<dbReference type="OMA" id="ASHWTHA"/>
<evidence type="ECO:0000313" key="10">
    <source>
        <dbReference type="Proteomes" id="UP000001876"/>
    </source>
</evidence>
<dbReference type="EMBL" id="GG663740">
    <property type="protein sequence ID" value="EEH56523.1"/>
    <property type="molecule type" value="Genomic_DNA"/>
</dbReference>
<evidence type="ECO:0000256" key="7">
    <source>
        <dbReference type="ARBA" id="ARBA00023264"/>
    </source>
</evidence>
<keyword evidence="10" id="KW-1185">Reference proteome</keyword>
<accession>C1MTW6</accession>
<organism evidence="10">
    <name type="scientific">Micromonas pusilla (strain CCMP1545)</name>
    <name type="common">Picoplanktonic green alga</name>
    <dbReference type="NCBI Taxonomy" id="564608"/>
    <lineage>
        <taxon>Eukaryota</taxon>
        <taxon>Viridiplantae</taxon>
        <taxon>Chlorophyta</taxon>
        <taxon>Mamiellophyceae</taxon>
        <taxon>Mamiellales</taxon>
        <taxon>Mamiellaceae</taxon>
        <taxon>Micromonas</taxon>
    </lineage>
</organism>
<dbReference type="Pfam" id="PF01066">
    <property type="entry name" value="CDP-OH_P_transf"/>
    <property type="match status" value="1"/>
</dbReference>
<keyword evidence="2 8" id="KW-0808">Transferase</keyword>
<dbReference type="InterPro" id="IPR043130">
    <property type="entry name" value="CDP-OH_PTrfase_TM_dom"/>
</dbReference>
<evidence type="ECO:0000256" key="3">
    <source>
        <dbReference type="ARBA" id="ARBA00022692"/>
    </source>
</evidence>
<dbReference type="GO" id="GO:0005794">
    <property type="term" value="C:Golgi apparatus"/>
    <property type="evidence" value="ECO:0007669"/>
    <property type="project" value="TreeGrafter"/>
</dbReference>
<keyword evidence="4" id="KW-1133">Transmembrane helix</keyword>
<dbReference type="PROSITE" id="PS00379">
    <property type="entry name" value="CDP_ALCOHOL_P_TRANSF"/>
    <property type="match status" value="1"/>
</dbReference>
<evidence type="ECO:0000256" key="2">
    <source>
        <dbReference type="ARBA" id="ARBA00022679"/>
    </source>
</evidence>
<keyword evidence="5" id="KW-0443">Lipid metabolism</keyword>
<evidence type="ECO:0000256" key="6">
    <source>
        <dbReference type="ARBA" id="ARBA00023136"/>
    </source>
</evidence>
<dbReference type="KEGG" id="mpp:MICPUCDRAFT_11360"/>
<keyword evidence="7" id="KW-1208">Phospholipid metabolism</keyword>
<sequence>RNVFLYVPNLIGYARVALTIASLLTAFSRVEFSLAAYFLSFVCDELDGRFARMFDQCSEYGATLDMVTDRLSTTGLLMVVAAEVPTLFYPCVGLVMLDIASHWVHVHASSLRPGGKKSHKDVADSRYFLLRLYYSNRAFMGVCCVSCEVFLGAFDTVAKQLCVAALPGFAMKQFANWCQLMGSSRALA</sequence>
<evidence type="ECO:0000313" key="9">
    <source>
        <dbReference type="EMBL" id="EEH56523.1"/>
    </source>
</evidence>